<dbReference type="GO" id="GO:0046872">
    <property type="term" value="F:metal ion binding"/>
    <property type="evidence" value="ECO:0007669"/>
    <property type="project" value="UniProtKB-KW"/>
</dbReference>
<name>A0AAE0WM85_9PEZI</name>
<dbReference type="InterPro" id="IPR013149">
    <property type="entry name" value="ADH-like_C"/>
</dbReference>
<dbReference type="AlphaFoldDB" id="A0AAE0WM85"/>
<evidence type="ECO:0000256" key="1">
    <source>
        <dbReference type="ARBA" id="ARBA00001947"/>
    </source>
</evidence>
<accession>A0AAE0WM85</accession>
<comment type="cofactor">
    <cofactor evidence="1">
        <name>Zn(2+)</name>
        <dbReference type="ChEBI" id="CHEBI:29105"/>
    </cofactor>
</comment>
<dbReference type="InterPro" id="IPR036291">
    <property type="entry name" value="NAD(P)-bd_dom_sf"/>
</dbReference>
<gene>
    <name evidence="8" type="ORF">LTR78_005756</name>
</gene>
<dbReference type="CDD" id="cd08278">
    <property type="entry name" value="benzyl_alcohol_DH"/>
    <property type="match status" value="1"/>
</dbReference>
<feature type="region of interest" description="Disordered" evidence="6">
    <location>
        <begin position="1"/>
        <end position="21"/>
    </location>
</feature>
<dbReference type="SUPFAM" id="SSF50129">
    <property type="entry name" value="GroES-like"/>
    <property type="match status" value="1"/>
</dbReference>
<dbReference type="PANTHER" id="PTHR43350:SF2">
    <property type="entry name" value="GROES-LIKE ZINC-BINDING ALCOHOL DEHYDROGENASE FAMILY PROTEIN"/>
    <property type="match status" value="1"/>
</dbReference>
<keyword evidence="9" id="KW-1185">Reference proteome</keyword>
<keyword evidence="5" id="KW-0560">Oxidoreductase</keyword>
<dbReference type="Proteomes" id="UP001274830">
    <property type="component" value="Unassembled WGS sequence"/>
</dbReference>
<dbReference type="Pfam" id="PF08240">
    <property type="entry name" value="ADH_N"/>
    <property type="match status" value="1"/>
</dbReference>
<dbReference type="Gene3D" id="3.40.50.720">
    <property type="entry name" value="NAD(P)-binding Rossmann-like Domain"/>
    <property type="match status" value="1"/>
</dbReference>
<evidence type="ECO:0000313" key="8">
    <source>
        <dbReference type="EMBL" id="KAK3674287.1"/>
    </source>
</evidence>
<evidence type="ECO:0000313" key="9">
    <source>
        <dbReference type="Proteomes" id="UP001274830"/>
    </source>
</evidence>
<evidence type="ECO:0000259" key="7">
    <source>
        <dbReference type="SMART" id="SM00829"/>
    </source>
</evidence>
<comment type="caution">
    <text evidence="8">The sequence shown here is derived from an EMBL/GenBank/DDBJ whole genome shotgun (WGS) entry which is preliminary data.</text>
</comment>
<dbReference type="SUPFAM" id="SSF51735">
    <property type="entry name" value="NAD(P)-binding Rossmann-fold domains"/>
    <property type="match status" value="1"/>
</dbReference>
<evidence type="ECO:0000256" key="4">
    <source>
        <dbReference type="ARBA" id="ARBA00022833"/>
    </source>
</evidence>
<dbReference type="InterPro" id="IPR013154">
    <property type="entry name" value="ADH-like_N"/>
</dbReference>
<dbReference type="EMBL" id="JAUTXT010000020">
    <property type="protein sequence ID" value="KAK3674287.1"/>
    <property type="molecule type" value="Genomic_DNA"/>
</dbReference>
<feature type="compositionally biased region" description="Polar residues" evidence="6">
    <location>
        <begin position="1"/>
        <end position="11"/>
    </location>
</feature>
<evidence type="ECO:0000256" key="6">
    <source>
        <dbReference type="SAM" id="MobiDB-lite"/>
    </source>
</evidence>
<dbReference type="InterPro" id="IPR011032">
    <property type="entry name" value="GroES-like_sf"/>
</dbReference>
<comment type="similarity">
    <text evidence="2">Belongs to the zinc-containing alcohol dehydrogenase family.</text>
</comment>
<protein>
    <recommendedName>
        <fullName evidence="7">Enoyl reductase (ER) domain-containing protein</fullName>
    </recommendedName>
</protein>
<keyword evidence="3" id="KW-0479">Metal-binding</keyword>
<evidence type="ECO:0000256" key="3">
    <source>
        <dbReference type="ARBA" id="ARBA00022723"/>
    </source>
</evidence>
<evidence type="ECO:0000256" key="5">
    <source>
        <dbReference type="ARBA" id="ARBA00023002"/>
    </source>
</evidence>
<dbReference type="GO" id="GO:0016491">
    <property type="term" value="F:oxidoreductase activity"/>
    <property type="evidence" value="ECO:0007669"/>
    <property type="project" value="UniProtKB-KW"/>
</dbReference>
<evidence type="ECO:0000256" key="2">
    <source>
        <dbReference type="ARBA" id="ARBA00008072"/>
    </source>
</evidence>
<dbReference type="Gene3D" id="3.90.180.10">
    <property type="entry name" value="Medium-chain alcohol dehydrogenases, catalytic domain"/>
    <property type="match status" value="1"/>
</dbReference>
<proteinExistence type="inferred from homology"/>
<feature type="domain" description="Enoyl reductase (ER)" evidence="7">
    <location>
        <begin position="26"/>
        <end position="384"/>
    </location>
</feature>
<dbReference type="InterPro" id="IPR020843">
    <property type="entry name" value="ER"/>
</dbReference>
<dbReference type="PANTHER" id="PTHR43350">
    <property type="entry name" value="NAD-DEPENDENT ALCOHOL DEHYDROGENASE"/>
    <property type="match status" value="1"/>
</dbReference>
<dbReference type="Pfam" id="PF00107">
    <property type="entry name" value="ADH_zinc_N"/>
    <property type="match status" value="1"/>
</dbReference>
<organism evidence="8 9">
    <name type="scientific">Recurvomyces mirabilis</name>
    <dbReference type="NCBI Taxonomy" id="574656"/>
    <lineage>
        <taxon>Eukaryota</taxon>
        <taxon>Fungi</taxon>
        <taxon>Dikarya</taxon>
        <taxon>Ascomycota</taxon>
        <taxon>Pezizomycotina</taxon>
        <taxon>Dothideomycetes</taxon>
        <taxon>Dothideomycetidae</taxon>
        <taxon>Mycosphaerellales</taxon>
        <taxon>Teratosphaeriaceae</taxon>
        <taxon>Recurvomyces</taxon>
    </lineage>
</organism>
<keyword evidence="4" id="KW-0862">Zinc</keyword>
<reference evidence="8" key="1">
    <citation type="submission" date="2023-07" db="EMBL/GenBank/DDBJ databases">
        <title>Black Yeasts Isolated from many extreme environments.</title>
        <authorList>
            <person name="Coleine C."/>
            <person name="Stajich J.E."/>
            <person name="Selbmann L."/>
        </authorList>
    </citation>
    <scope>NUCLEOTIDE SEQUENCE</scope>
    <source>
        <strain evidence="8">CCFEE 5485</strain>
    </source>
</reference>
<sequence>MASKDTTQPTQAIVAHPLATENDTPGANWQFENILVPTKPKDGELLISMLASGICHSDLTLTSGGHFKLPRVAGHEGAGYIKALGPNLTNKNLKERDPVLLSFRYCGQCVNCKKGLPSSCDAFVMNLVGQDDAFVSENGKEGINGSFFGQSSFAGLSVVQESCVIPAKDLIENEEELKLFSPLGCGYQTGAGAVLNIAKPGKEQSIMVAGLGGVGLAAIMAAKIAGCHEIIGIDRIASRVKLCEEVGATKGIDTSASADLTKTLKEPANGGRGPDFFIDTTGAPAVLEAAYHALAPRGTLIFIGASMDPKAGWSVDYRVVMKDAKKLVGCVEGDSNPVKFIPQLVKYYREGRFPIDKLTKYYKAADFKTALHDMHAGDAVKVVLEW</sequence>
<dbReference type="SMART" id="SM00829">
    <property type="entry name" value="PKS_ER"/>
    <property type="match status" value="1"/>
</dbReference>